<dbReference type="EMBL" id="JACEIK010001012">
    <property type="protein sequence ID" value="MCD7465055.1"/>
    <property type="molecule type" value="Genomic_DNA"/>
</dbReference>
<name>A0ABS8T281_DATST</name>
<evidence type="ECO:0000313" key="2">
    <source>
        <dbReference type="EMBL" id="MCD7465055.1"/>
    </source>
</evidence>
<reference evidence="2 3" key="1">
    <citation type="journal article" date="2021" name="BMC Genomics">
        <title>Datura genome reveals duplications of psychoactive alkaloid biosynthetic genes and high mutation rate following tissue culture.</title>
        <authorList>
            <person name="Rajewski A."/>
            <person name="Carter-House D."/>
            <person name="Stajich J."/>
            <person name="Litt A."/>
        </authorList>
    </citation>
    <scope>NUCLEOTIDE SEQUENCE [LARGE SCALE GENOMIC DNA]</scope>
    <source>
        <strain evidence="2">AR-01</strain>
    </source>
</reference>
<feature type="region of interest" description="Disordered" evidence="1">
    <location>
        <begin position="81"/>
        <end position="112"/>
    </location>
</feature>
<sequence length="177" mass="20270">MASDRHNIARACATHKQSWCTKRHDVPSIWHYGLHGAQAMSRRPRSAIPIQARTEQGEVWHARHSGAMPGAKHNHGQMAIECNPSSSRNRSCKSQFQSKQEQNNDMACEEQSNEYERMEAILHAFLERESNLEKDVNSSMPMELSTPQEEMAKEEISSSMDEPKYLYDHNENCGIEE</sequence>
<evidence type="ECO:0000313" key="3">
    <source>
        <dbReference type="Proteomes" id="UP000823775"/>
    </source>
</evidence>
<evidence type="ECO:0000256" key="1">
    <source>
        <dbReference type="SAM" id="MobiDB-lite"/>
    </source>
</evidence>
<dbReference type="Proteomes" id="UP000823775">
    <property type="component" value="Unassembled WGS sequence"/>
</dbReference>
<feature type="compositionally biased region" description="Polar residues" evidence="1">
    <location>
        <begin position="83"/>
        <end position="105"/>
    </location>
</feature>
<feature type="region of interest" description="Disordered" evidence="1">
    <location>
        <begin position="134"/>
        <end position="177"/>
    </location>
</feature>
<organism evidence="2 3">
    <name type="scientific">Datura stramonium</name>
    <name type="common">Jimsonweed</name>
    <name type="synonym">Common thornapple</name>
    <dbReference type="NCBI Taxonomy" id="4076"/>
    <lineage>
        <taxon>Eukaryota</taxon>
        <taxon>Viridiplantae</taxon>
        <taxon>Streptophyta</taxon>
        <taxon>Embryophyta</taxon>
        <taxon>Tracheophyta</taxon>
        <taxon>Spermatophyta</taxon>
        <taxon>Magnoliopsida</taxon>
        <taxon>eudicotyledons</taxon>
        <taxon>Gunneridae</taxon>
        <taxon>Pentapetalae</taxon>
        <taxon>asterids</taxon>
        <taxon>lamiids</taxon>
        <taxon>Solanales</taxon>
        <taxon>Solanaceae</taxon>
        <taxon>Solanoideae</taxon>
        <taxon>Datureae</taxon>
        <taxon>Datura</taxon>
    </lineage>
</organism>
<accession>A0ABS8T281</accession>
<feature type="compositionally biased region" description="Basic and acidic residues" evidence="1">
    <location>
        <begin position="150"/>
        <end position="171"/>
    </location>
</feature>
<comment type="caution">
    <text evidence="2">The sequence shown here is derived from an EMBL/GenBank/DDBJ whole genome shotgun (WGS) entry which is preliminary data.</text>
</comment>
<gene>
    <name evidence="2" type="ORF">HAX54_000456</name>
</gene>
<feature type="compositionally biased region" description="Polar residues" evidence="1">
    <location>
        <begin position="137"/>
        <end position="148"/>
    </location>
</feature>
<protein>
    <submittedName>
        <fullName evidence="2">Uncharacterized protein</fullName>
    </submittedName>
</protein>
<keyword evidence="3" id="KW-1185">Reference proteome</keyword>
<proteinExistence type="predicted"/>